<dbReference type="SUPFAM" id="SSF46689">
    <property type="entry name" value="Homeodomain-like"/>
    <property type="match status" value="1"/>
</dbReference>
<name>A0ABT0MDC4_9BACL</name>
<gene>
    <name evidence="2" type="ORF">M3N64_13190</name>
</gene>
<dbReference type="Pfam" id="PF13556">
    <property type="entry name" value="HTH_30"/>
    <property type="match status" value="1"/>
</dbReference>
<proteinExistence type="predicted"/>
<organism evidence="2 3">
    <name type="scientific">Sporolactobacillus mangiferae</name>
    <dbReference type="NCBI Taxonomy" id="2940498"/>
    <lineage>
        <taxon>Bacteria</taxon>
        <taxon>Bacillati</taxon>
        <taxon>Bacillota</taxon>
        <taxon>Bacilli</taxon>
        <taxon>Bacillales</taxon>
        <taxon>Sporolactobacillaceae</taxon>
        <taxon>Sporolactobacillus</taxon>
    </lineage>
</organism>
<dbReference type="InterPro" id="IPR009057">
    <property type="entry name" value="Homeodomain-like_sf"/>
</dbReference>
<dbReference type="InterPro" id="IPR051448">
    <property type="entry name" value="CdaR-like_regulators"/>
</dbReference>
<evidence type="ECO:0000313" key="2">
    <source>
        <dbReference type="EMBL" id="MCL1632876.1"/>
    </source>
</evidence>
<protein>
    <submittedName>
        <fullName evidence="2">Helix-turn-helix domain-containing protein</fullName>
    </submittedName>
</protein>
<dbReference type="PANTHER" id="PTHR33744">
    <property type="entry name" value="CARBOHYDRATE DIACID REGULATOR"/>
    <property type="match status" value="1"/>
</dbReference>
<dbReference type="PANTHER" id="PTHR33744:SF15">
    <property type="entry name" value="CARBOHYDRATE DIACID REGULATOR"/>
    <property type="match status" value="1"/>
</dbReference>
<dbReference type="RefSeq" id="WP_249103640.1">
    <property type="nucleotide sequence ID" value="NZ_JAMAST010000025.1"/>
</dbReference>
<evidence type="ECO:0000259" key="1">
    <source>
        <dbReference type="Pfam" id="PF13556"/>
    </source>
</evidence>
<dbReference type="Proteomes" id="UP001203004">
    <property type="component" value="Unassembled WGS sequence"/>
</dbReference>
<reference evidence="2 3" key="1">
    <citation type="submission" date="2022-05" db="EMBL/GenBank/DDBJ databases">
        <title>Sporolactobacillus sp nov CPB3-1, isolated from tree bark (Mangifera indica L.).</title>
        <authorList>
            <person name="Phuengjayaem S."/>
            <person name="Tanasupawat S."/>
        </authorList>
    </citation>
    <scope>NUCLEOTIDE SEQUENCE [LARGE SCALE GENOMIC DNA]</scope>
    <source>
        <strain evidence="2 3">CPB3-1</strain>
    </source>
</reference>
<dbReference type="EMBL" id="JAMAST010000025">
    <property type="protein sequence ID" value="MCL1632876.1"/>
    <property type="molecule type" value="Genomic_DNA"/>
</dbReference>
<accession>A0ABT0MDC4</accession>
<dbReference type="InterPro" id="IPR025736">
    <property type="entry name" value="PucR_C-HTH_dom"/>
</dbReference>
<evidence type="ECO:0000313" key="3">
    <source>
        <dbReference type="Proteomes" id="UP001203004"/>
    </source>
</evidence>
<dbReference type="InterPro" id="IPR042070">
    <property type="entry name" value="PucR_C-HTH_sf"/>
</dbReference>
<keyword evidence="3" id="KW-1185">Reference proteome</keyword>
<feature type="domain" description="PucR C-terminal helix-turn-helix" evidence="1">
    <location>
        <begin position="232"/>
        <end position="283"/>
    </location>
</feature>
<comment type="caution">
    <text evidence="2">The sequence shown here is derived from an EMBL/GenBank/DDBJ whole genome shotgun (WGS) entry which is preliminary data.</text>
</comment>
<sequence length="287" mass="33478">MNIQQLIANYPGTLYKKIPFQPERGTIYFYNKPYYIAIPLEKLTDRERILIETLLSEEIPPNYSPASQYWYDLLINDHAFNHTDENRKIRIIYFHLNLPLNNADRLEWHDALKGFFDSNTSFVYLSSQRGFIVEQPVLLSEGELDAIANTLANDFAVKCSFQIGLRHTVSLQLKQIFLEELHLFEKTIAEANVKNVTCVESELFSLLKPHLNKYSTLEDVRKIIAEDDTWVAIIHAVWEYQGNISLAAKHLYMHRNTLQYRMDKFYEATGISLRKMDGLTIAYMSTL</sequence>
<dbReference type="Gene3D" id="1.10.10.2840">
    <property type="entry name" value="PucR C-terminal helix-turn-helix domain"/>
    <property type="match status" value="1"/>
</dbReference>